<organism evidence="17 18">
    <name type="scientific">Petromyzon marinus</name>
    <name type="common">Sea lamprey</name>
    <dbReference type="NCBI Taxonomy" id="7757"/>
    <lineage>
        <taxon>Eukaryota</taxon>
        <taxon>Metazoa</taxon>
        <taxon>Chordata</taxon>
        <taxon>Craniata</taxon>
        <taxon>Vertebrata</taxon>
        <taxon>Cyclostomata</taxon>
        <taxon>Hyperoartia</taxon>
        <taxon>Petromyzontiformes</taxon>
        <taxon>Petromyzontidae</taxon>
        <taxon>Petromyzon</taxon>
    </lineage>
</organism>
<dbReference type="PROSITE" id="PS50888">
    <property type="entry name" value="BHLH"/>
    <property type="match status" value="1"/>
</dbReference>
<evidence type="ECO:0000256" key="6">
    <source>
        <dbReference type="ARBA" id="ARBA00022737"/>
    </source>
</evidence>
<evidence type="ECO:0000259" key="15">
    <source>
        <dbReference type="PROSITE" id="PS50112"/>
    </source>
</evidence>
<evidence type="ECO:0000259" key="16">
    <source>
        <dbReference type="PROSITE" id="PS50888"/>
    </source>
</evidence>
<evidence type="ECO:0000256" key="3">
    <source>
        <dbReference type="ARBA" id="ARBA00015909"/>
    </source>
</evidence>
<feature type="region of interest" description="Disordered" evidence="14">
    <location>
        <begin position="1"/>
        <end position="39"/>
    </location>
</feature>
<evidence type="ECO:0000256" key="14">
    <source>
        <dbReference type="SAM" id="MobiDB-lite"/>
    </source>
</evidence>
<dbReference type="FunFam" id="4.10.280.10:FF:000024">
    <property type="entry name" value="Aryl hydrocarbon receptor 2"/>
    <property type="match status" value="1"/>
</dbReference>
<dbReference type="FunFam" id="3.30.450.20:FF:000035">
    <property type="entry name" value="Aryl hydrocarbon receptor"/>
    <property type="match status" value="1"/>
</dbReference>
<keyword evidence="8" id="KW-0805">Transcription regulation</keyword>
<dbReference type="PANTHER" id="PTHR10649">
    <property type="entry name" value="ARYL HYDROCARBON RECEPTOR"/>
    <property type="match status" value="1"/>
</dbReference>
<evidence type="ECO:0000256" key="12">
    <source>
        <dbReference type="ARBA" id="ARBA00023163"/>
    </source>
</evidence>
<dbReference type="GO" id="GO:0005634">
    <property type="term" value="C:nucleus"/>
    <property type="evidence" value="ECO:0007669"/>
    <property type="project" value="UniProtKB-SubCell"/>
</dbReference>
<evidence type="ECO:0000256" key="9">
    <source>
        <dbReference type="ARBA" id="ARBA00023108"/>
    </source>
</evidence>
<evidence type="ECO:0000256" key="1">
    <source>
        <dbReference type="ARBA" id="ARBA00004123"/>
    </source>
</evidence>
<evidence type="ECO:0000256" key="5">
    <source>
        <dbReference type="ARBA" id="ARBA00022491"/>
    </source>
</evidence>
<gene>
    <name evidence="18" type="primary">LOC103091751</name>
</gene>
<dbReference type="GO" id="GO:0005737">
    <property type="term" value="C:cytoplasm"/>
    <property type="evidence" value="ECO:0007669"/>
    <property type="project" value="UniProtKB-SubCell"/>
</dbReference>
<dbReference type="InterPro" id="IPR039091">
    <property type="entry name" value="AHR/AHRR"/>
</dbReference>
<dbReference type="SUPFAM" id="SSF55785">
    <property type="entry name" value="PYP-like sensor domain (PAS domain)"/>
    <property type="match status" value="2"/>
</dbReference>
<name>A0AAJ7WYF2_PETMA</name>
<keyword evidence="12" id="KW-0804">Transcription</keyword>
<reference evidence="18" key="1">
    <citation type="submission" date="2025-08" db="UniProtKB">
        <authorList>
            <consortium name="RefSeq"/>
        </authorList>
    </citation>
    <scope>IDENTIFICATION</scope>
    <source>
        <tissue evidence="18">Sperm</tissue>
    </source>
</reference>
<accession>A0AAJ7WYF2</accession>
<dbReference type="Gene3D" id="4.10.280.10">
    <property type="entry name" value="Helix-loop-helix DNA-binding domain"/>
    <property type="match status" value="1"/>
</dbReference>
<evidence type="ECO:0000256" key="7">
    <source>
        <dbReference type="ARBA" id="ARBA00022765"/>
    </source>
</evidence>
<evidence type="ECO:0000313" key="18">
    <source>
        <dbReference type="RefSeq" id="XP_032814804.1"/>
    </source>
</evidence>
<dbReference type="GO" id="GO:0000976">
    <property type="term" value="F:transcription cis-regulatory region binding"/>
    <property type="evidence" value="ECO:0007669"/>
    <property type="project" value="TreeGrafter"/>
</dbReference>
<dbReference type="PROSITE" id="PS50112">
    <property type="entry name" value="PAS"/>
    <property type="match status" value="1"/>
</dbReference>
<dbReference type="RefSeq" id="XP_032814804.1">
    <property type="nucleotide sequence ID" value="XM_032958913.1"/>
</dbReference>
<dbReference type="GO" id="GO:1904613">
    <property type="term" value="P:cellular response to 2,3,7,8-tetrachlorodibenzodioxine"/>
    <property type="evidence" value="ECO:0007669"/>
    <property type="project" value="UniProtKB-ARBA"/>
</dbReference>
<feature type="region of interest" description="Disordered" evidence="14">
    <location>
        <begin position="948"/>
        <end position="975"/>
    </location>
</feature>
<feature type="domain" description="BHLH" evidence="16">
    <location>
        <begin position="27"/>
        <end position="80"/>
    </location>
</feature>
<dbReference type="InterPro" id="IPR035965">
    <property type="entry name" value="PAS-like_dom_sf"/>
</dbReference>
<dbReference type="KEGG" id="pmrn:103091751"/>
<keyword evidence="4" id="KW-0963">Cytoplasm</keyword>
<keyword evidence="9" id="KW-0090">Biological rhythms</keyword>
<keyword evidence="17" id="KW-1185">Reference proteome</keyword>
<dbReference type="SUPFAM" id="SSF47459">
    <property type="entry name" value="HLH, helix-loop-helix DNA-binding domain"/>
    <property type="match status" value="1"/>
</dbReference>
<dbReference type="AlphaFoldDB" id="A0AAJ7WYF2"/>
<dbReference type="SMART" id="SM00086">
    <property type="entry name" value="PAC"/>
    <property type="match status" value="1"/>
</dbReference>
<dbReference type="InterPro" id="IPR001610">
    <property type="entry name" value="PAC"/>
</dbReference>
<evidence type="ECO:0000256" key="10">
    <source>
        <dbReference type="ARBA" id="ARBA00023125"/>
    </source>
</evidence>
<dbReference type="CDD" id="cd00130">
    <property type="entry name" value="PAS"/>
    <property type="match status" value="2"/>
</dbReference>
<dbReference type="Gene3D" id="3.30.450.20">
    <property type="entry name" value="PAS domain"/>
    <property type="match status" value="2"/>
</dbReference>
<keyword evidence="6" id="KW-0677">Repeat</keyword>
<keyword evidence="7" id="KW-0013">ADP-ribosylation</keyword>
<keyword evidence="10" id="KW-0238">DNA-binding</keyword>
<dbReference type="GO" id="GO:0004879">
    <property type="term" value="F:nuclear receptor activity"/>
    <property type="evidence" value="ECO:0007669"/>
    <property type="project" value="TreeGrafter"/>
</dbReference>
<keyword evidence="5" id="KW-0678">Repressor</keyword>
<keyword evidence="18" id="KW-0675">Receptor</keyword>
<keyword evidence="11" id="KW-0010">Activator</keyword>
<dbReference type="GO" id="GO:0046983">
    <property type="term" value="F:protein dimerization activity"/>
    <property type="evidence" value="ECO:0007669"/>
    <property type="project" value="InterPro"/>
</dbReference>
<comment type="subcellular location">
    <subcellularLocation>
        <location evidence="2">Cytoplasm</location>
    </subcellularLocation>
    <subcellularLocation>
        <location evidence="1">Nucleus</location>
    </subcellularLocation>
</comment>
<dbReference type="SMART" id="SM00353">
    <property type="entry name" value="HLH"/>
    <property type="match status" value="1"/>
</dbReference>
<proteinExistence type="predicted"/>
<dbReference type="GO" id="GO:0034751">
    <property type="term" value="C:aryl hydrocarbon receptor complex"/>
    <property type="evidence" value="ECO:0007669"/>
    <property type="project" value="TreeGrafter"/>
</dbReference>
<evidence type="ECO:0000256" key="2">
    <source>
        <dbReference type="ARBA" id="ARBA00004496"/>
    </source>
</evidence>
<evidence type="ECO:0000313" key="17">
    <source>
        <dbReference type="Proteomes" id="UP001318040"/>
    </source>
</evidence>
<dbReference type="Proteomes" id="UP001318040">
    <property type="component" value="Chromosome 2"/>
</dbReference>
<sequence length="1076" mass="118492">MSSTLGISLYASRKRKKPVQRSPKMEGGPAVKTNPSKRHRDRLNSEMERLAGMLPFPQDVVAKLDKLSILRLSVSYLRAKTYFNVTTNRSQNQLTNGKQMYGGLMGPGPPGIQPDLDTPIAEGEHLLQALNGFVLVVTAEGLVFYVSHTIQEYLGFHQCDVVHQSVYELVHSEDRYEFLRQLHWALKPPPAAREAHKDGSGDQDASTSSVAVYNPQQLPPENSSFLERQFICRFRCLLDNSSGFLALQMQGRLKFLHGQNRRSADGSLQPAQLALFAVATPLQSPSILEIRTRNIIFRTKHKLDFTPIGCDAKGRIVLGYTELELAMRGTGYQFIHAADMLHCADNHVRMMKTGESGITIFRLLTKGNRWAWVQANARLVYKNGRPDYIIATQRPLSNEEGEEHLRKRALQFPFAFTTGEAMLYETGFLPPEMQGNLPPKDENHLLIRRMGSGKNSEWDKKVDPSSLLGAMMQQDQTVYVRPPATESRFATDLAGGISMPSFLAGSSHSVGQASGWNGGKGSLVSHVKIESDVEKCLSETSSSDSGFQVPDELNDILETLGLTIDDIELLEEEEKQLMMDVDCTPDLESILSNDDILSLVQESLNKNNYLRVQQPQMRHGSSNDSNVQTFENFLQPSQTFNGGVQSHIPTQKMHPYGQFCAMPADGIEQKFKVPCTMQGSTSTSGTQPMSVQNVSLQNTPFVSSVQNAQNGPLQCATHNTVFQSGMSQSIVQATTRKSNMPGQLSNLQPQDFKGQPWGTRHAQSQDIANTMQGHFVMNGSKGQNVVATQSYRDRFAGQSVTYNETIKYGVLSQNLVNGVPPQDSMGGVTVQSPVSAVQVESPLNSLPVQSALNTIHGQMQMSSPGVKSQLDAVPTRDSALDNILSKNCMQTSSVGAQPQGTCDWPCKTRPQNMHLQPMEFAGGHTANFNGTVGHREISTPQQMCSTGVADPLQQSSFPGQSQHFLGYSTDSSQLGNARNQQVNSYQYNNDQQRHPLQHQGQYNEEKRMAPCNFQMQSSCPPANQQRLTAEEMAAIYCTQGSVLLPAGVVGTANAASLAPADDAQPYPEISQTEYYG</sequence>
<evidence type="ECO:0000256" key="8">
    <source>
        <dbReference type="ARBA" id="ARBA00023015"/>
    </source>
</evidence>
<dbReference type="CDD" id="cd19696">
    <property type="entry name" value="bHLH-PAS_AhR_like"/>
    <property type="match status" value="1"/>
</dbReference>
<feature type="region of interest" description="Disordered" evidence="14">
    <location>
        <begin position="190"/>
        <end position="209"/>
    </location>
</feature>
<dbReference type="InterPro" id="IPR013767">
    <property type="entry name" value="PAS_fold"/>
</dbReference>
<dbReference type="Pfam" id="PF14598">
    <property type="entry name" value="PAS_11"/>
    <property type="match status" value="1"/>
</dbReference>
<dbReference type="FunFam" id="3.30.450.20:FF:000019">
    <property type="entry name" value="Aryl hydrocarbon receptor 1"/>
    <property type="match status" value="1"/>
</dbReference>
<dbReference type="InterPro" id="IPR036638">
    <property type="entry name" value="HLH_DNA-bd_sf"/>
</dbReference>
<feature type="domain" description="PAS" evidence="15">
    <location>
        <begin position="124"/>
        <end position="189"/>
    </location>
</feature>
<dbReference type="SMART" id="SM00091">
    <property type="entry name" value="PAS"/>
    <property type="match status" value="2"/>
</dbReference>
<protein>
    <recommendedName>
        <fullName evidence="3">Aryl hydrocarbon receptor</fullName>
    </recommendedName>
</protein>
<dbReference type="PANTHER" id="PTHR10649:SF12">
    <property type="entry name" value="SPINELESS, ISOFORM C"/>
    <property type="match status" value="1"/>
</dbReference>
<dbReference type="GO" id="GO:0048511">
    <property type="term" value="P:rhythmic process"/>
    <property type="evidence" value="ECO:0007669"/>
    <property type="project" value="UniProtKB-KW"/>
</dbReference>
<evidence type="ECO:0000256" key="4">
    <source>
        <dbReference type="ARBA" id="ARBA00022490"/>
    </source>
</evidence>
<dbReference type="GO" id="GO:0006805">
    <property type="term" value="P:xenobiotic metabolic process"/>
    <property type="evidence" value="ECO:0007669"/>
    <property type="project" value="InterPro"/>
</dbReference>
<evidence type="ECO:0000256" key="13">
    <source>
        <dbReference type="ARBA" id="ARBA00023242"/>
    </source>
</evidence>
<keyword evidence="13" id="KW-0539">Nucleus</keyword>
<dbReference type="Pfam" id="PF00010">
    <property type="entry name" value="HLH"/>
    <property type="match status" value="1"/>
</dbReference>
<feature type="compositionally biased region" description="Polar residues" evidence="14">
    <location>
        <begin position="952"/>
        <end position="975"/>
    </location>
</feature>
<dbReference type="InterPro" id="IPR011598">
    <property type="entry name" value="bHLH_dom"/>
</dbReference>
<evidence type="ECO:0000256" key="11">
    <source>
        <dbReference type="ARBA" id="ARBA00023159"/>
    </source>
</evidence>
<dbReference type="InterPro" id="IPR000014">
    <property type="entry name" value="PAS"/>
</dbReference>
<dbReference type="Pfam" id="PF00989">
    <property type="entry name" value="PAS"/>
    <property type="match status" value="1"/>
</dbReference>